<evidence type="ECO:0000256" key="3">
    <source>
        <dbReference type="ARBA" id="ARBA00023015"/>
    </source>
</evidence>
<name>A0ABP9P8G6_9BACT</name>
<evidence type="ECO:0000313" key="10">
    <source>
        <dbReference type="EMBL" id="GAA5142381.1"/>
    </source>
</evidence>
<sequence>MTALSFVSSMTAGEELTAMRLLIVEDERKTATLLESALRQEGFEVVWVQDGATGLNEAVKGGFDALIVDVMLPKIDGLNLVRALRAQENKTPILMLSARGEVEQRVEGLDAGADDYLAKPYAMSELLARLRSLMRRNTPPKPSLLALADLTFDTASREVRRAGKRIDLSSRENLLLECLLRAEGRVVSRRDIIGSVWEYDFDPGTNLVDVYVRRLRDKIDRGHIPALIQTVRGLGYALRIQP</sequence>
<keyword evidence="11" id="KW-1185">Reference proteome</keyword>
<keyword evidence="3" id="KW-0805">Transcription regulation</keyword>
<reference evidence="11" key="1">
    <citation type="journal article" date="2019" name="Int. J. Syst. Evol. Microbiol.">
        <title>The Global Catalogue of Microorganisms (GCM) 10K type strain sequencing project: providing services to taxonomists for standard genome sequencing and annotation.</title>
        <authorList>
            <consortium name="The Broad Institute Genomics Platform"/>
            <consortium name="The Broad Institute Genome Sequencing Center for Infectious Disease"/>
            <person name="Wu L."/>
            <person name="Ma J."/>
        </authorList>
    </citation>
    <scope>NUCLEOTIDE SEQUENCE [LARGE SCALE GENOMIC DNA]</scope>
    <source>
        <strain evidence="11">JCM 18053</strain>
    </source>
</reference>
<feature type="DNA-binding region" description="OmpR/PhoB-type" evidence="7">
    <location>
        <begin position="142"/>
        <end position="240"/>
    </location>
</feature>
<dbReference type="SUPFAM" id="SSF52172">
    <property type="entry name" value="CheY-like"/>
    <property type="match status" value="1"/>
</dbReference>
<dbReference type="Gene3D" id="3.40.50.2300">
    <property type="match status" value="1"/>
</dbReference>
<organism evidence="10 11">
    <name type="scientific">Prosthecobacter algae</name>
    <dbReference type="NCBI Taxonomy" id="1144682"/>
    <lineage>
        <taxon>Bacteria</taxon>
        <taxon>Pseudomonadati</taxon>
        <taxon>Verrucomicrobiota</taxon>
        <taxon>Verrucomicrobiia</taxon>
        <taxon>Verrucomicrobiales</taxon>
        <taxon>Verrucomicrobiaceae</taxon>
        <taxon>Prosthecobacter</taxon>
    </lineage>
</organism>
<proteinExistence type="predicted"/>
<evidence type="ECO:0000256" key="4">
    <source>
        <dbReference type="ARBA" id="ARBA00023125"/>
    </source>
</evidence>
<comment type="caution">
    <text evidence="10">The sequence shown here is derived from an EMBL/GenBank/DDBJ whole genome shotgun (WGS) entry which is preliminary data.</text>
</comment>
<dbReference type="InterPro" id="IPR011006">
    <property type="entry name" value="CheY-like_superfamily"/>
</dbReference>
<feature type="modified residue" description="4-aspartylphosphate" evidence="6">
    <location>
        <position position="69"/>
    </location>
</feature>
<dbReference type="InterPro" id="IPR001789">
    <property type="entry name" value="Sig_transdc_resp-reg_receiver"/>
</dbReference>
<keyword evidence="1 6" id="KW-0597">Phosphoprotein</keyword>
<dbReference type="InterPro" id="IPR039420">
    <property type="entry name" value="WalR-like"/>
</dbReference>
<evidence type="ECO:0000256" key="5">
    <source>
        <dbReference type="ARBA" id="ARBA00023163"/>
    </source>
</evidence>
<keyword evidence="2" id="KW-0902">Two-component regulatory system</keyword>
<evidence type="ECO:0000313" key="11">
    <source>
        <dbReference type="Proteomes" id="UP001499852"/>
    </source>
</evidence>
<dbReference type="Proteomes" id="UP001499852">
    <property type="component" value="Unassembled WGS sequence"/>
</dbReference>
<feature type="domain" description="Response regulatory" evidence="8">
    <location>
        <begin position="20"/>
        <end position="134"/>
    </location>
</feature>
<evidence type="ECO:0000259" key="9">
    <source>
        <dbReference type="PROSITE" id="PS51755"/>
    </source>
</evidence>
<evidence type="ECO:0000256" key="7">
    <source>
        <dbReference type="PROSITE-ProRule" id="PRU01091"/>
    </source>
</evidence>
<dbReference type="Pfam" id="PF00072">
    <property type="entry name" value="Response_reg"/>
    <property type="match status" value="1"/>
</dbReference>
<evidence type="ECO:0000256" key="6">
    <source>
        <dbReference type="PROSITE-ProRule" id="PRU00169"/>
    </source>
</evidence>
<dbReference type="Pfam" id="PF00486">
    <property type="entry name" value="Trans_reg_C"/>
    <property type="match status" value="1"/>
</dbReference>
<evidence type="ECO:0000259" key="8">
    <source>
        <dbReference type="PROSITE" id="PS50110"/>
    </source>
</evidence>
<dbReference type="Gene3D" id="1.10.10.10">
    <property type="entry name" value="Winged helix-like DNA-binding domain superfamily/Winged helix DNA-binding domain"/>
    <property type="match status" value="1"/>
</dbReference>
<dbReference type="InterPro" id="IPR001867">
    <property type="entry name" value="OmpR/PhoB-type_DNA-bd"/>
</dbReference>
<dbReference type="RefSeq" id="WP_345737016.1">
    <property type="nucleotide sequence ID" value="NZ_BAABIA010000005.1"/>
</dbReference>
<protein>
    <submittedName>
        <fullName evidence="10">Two-component system response regulator UczR</fullName>
    </submittedName>
</protein>
<dbReference type="PROSITE" id="PS50110">
    <property type="entry name" value="RESPONSE_REGULATORY"/>
    <property type="match status" value="1"/>
</dbReference>
<feature type="domain" description="OmpR/PhoB-type" evidence="9">
    <location>
        <begin position="142"/>
        <end position="240"/>
    </location>
</feature>
<accession>A0ABP9P8G6</accession>
<keyword evidence="4 7" id="KW-0238">DNA-binding</keyword>
<dbReference type="PROSITE" id="PS51755">
    <property type="entry name" value="OMPR_PHOB"/>
    <property type="match status" value="1"/>
</dbReference>
<dbReference type="EMBL" id="BAABIA010000005">
    <property type="protein sequence ID" value="GAA5142381.1"/>
    <property type="molecule type" value="Genomic_DNA"/>
</dbReference>
<dbReference type="SMART" id="SM00862">
    <property type="entry name" value="Trans_reg_C"/>
    <property type="match status" value="1"/>
</dbReference>
<dbReference type="InterPro" id="IPR036388">
    <property type="entry name" value="WH-like_DNA-bd_sf"/>
</dbReference>
<dbReference type="Gene3D" id="6.10.250.690">
    <property type="match status" value="1"/>
</dbReference>
<keyword evidence="5" id="KW-0804">Transcription</keyword>
<evidence type="ECO:0000256" key="1">
    <source>
        <dbReference type="ARBA" id="ARBA00022553"/>
    </source>
</evidence>
<evidence type="ECO:0000256" key="2">
    <source>
        <dbReference type="ARBA" id="ARBA00023012"/>
    </source>
</evidence>
<dbReference type="SMART" id="SM00448">
    <property type="entry name" value="REC"/>
    <property type="match status" value="1"/>
</dbReference>
<dbReference type="PANTHER" id="PTHR48111">
    <property type="entry name" value="REGULATOR OF RPOS"/>
    <property type="match status" value="1"/>
</dbReference>
<gene>
    <name evidence="10" type="primary">uczR</name>
    <name evidence="10" type="ORF">GCM10023213_28230</name>
</gene>
<dbReference type="PANTHER" id="PTHR48111:SF22">
    <property type="entry name" value="REGULATOR OF RPOS"/>
    <property type="match status" value="1"/>
</dbReference>
<dbReference type="CDD" id="cd00383">
    <property type="entry name" value="trans_reg_C"/>
    <property type="match status" value="1"/>
</dbReference>